<dbReference type="Proteomes" id="UP000242687">
    <property type="component" value="Unassembled WGS sequence"/>
</dbReference>
<accession>A0A2H9VLM9</accession>
<feature type="domain" description="BT-3987-like N-terminal" evidence="1">
    <location>
        <begin position="43"/>
        <end position="168"/>
    </location>
</feature>
<proteinExistence type="predicted"/>
<dbReference type="PROSITE" id="PS51257">
    <property type="entry name" value="PROKAR_LIPOPROTEIN"/>
    <property type="match status" value="1"/>
</dbReference>
<reference evidence="3 4" key="1">
    <citation type="submission" date="2017-11" db="EMBL/GenBank/DDBJ databases">
        <title>Genomic Encyclopedia of Archaeal and Bacterial Type Strains, Phase II (KMG-II): From Individual Species to Whole Genera.</title>
        <authorList>
            <person name="Goeker M."/>
        </authorList>
    </citation>
    <scope>NUCLEOTIDE SEQUENCE [LARGE SCALE GENOMIC DNA]</scope>
    <source>
        <strain evidence="3 4">DSM 28175</strain>
    </source>
</reference>
<dbReference type="AlphaFoldDB" id="A0A2H9VLM9"/>
<gene>
    <name evidence="3" type="ORF">CLV57_2366</name>
</gene>
<evidence type="ECO:0000313" key="3">
    <source>
        <dbReference type="EMBL" id="PJJ79240.1"/>
    </source>
</evidence>
<dbReference type="InterPro" id="IPR040580">
    <property type="entry name" value="DUF5627"/>
</dbReference>
<dbReference type="Pfam" id="PF18620">
    <property type="entry name" value="DUF5627"/>
    <property type="match status" value="1"/>
</dbReference>
<keyword evidence="4" id="KW-1185">Reference proteome</keyword>
<feature type="domain" description="DUF5627" evidence="2">
    <location>
        <begin position="206"/>
        <end position="338"/>
    </location>
</feature>
<protein>
    <submittedName>
        <fullName evidence="3">Uncharacterized protein DUF1735</fullName>
    </submittedName>
</protein>
<dbReference type="Gene3D" id="2.60.40.1740">
    <property type="entry name" value="hypothetical protein (bacova_03559)"/>
    <property type="match status" value="1"/>
</dbReference>
<sequence>MKAGKTCITNNNNMKNLFYLSIIILFLSACKNAEWEFPDSNTSTVYFSYQYPVRTITMGEDIFDTTLDNQRKFSIMATWGGGYTNKKDVTIGFEVDQSMVSNVNYKDGTQVRAMPTNYYKLASNKIVIPKGAVAGGVEVQLTDDFFADPLALKRNYVIPLIMRTVEGADVILRGKSQLTAPNRIIGSDWGTIPKDYTFYAVKYINTWDGNYLRRGKDVIVTNGNTETVSRRNKYVESDEIKKLNTIDLSNLELPLTFKNESGTNVPVSLKLQFDNTGKCTIVSNTAAVNSTGTGQFVKRGEKKSWGDQDRDALYLDYQVTVGARQYNTKDTLVMRDRGVAKEVFEVVPR</sequence>
<dbReference type="InterPro" id="IPR013728">
    <property type="entry name" value="BT_3987-like_N"/>
</dbReference>
<dbReference type="Gene3D" id="2.40.128.420">
    <property type="match status" value="1"/>
</dbReference>
<dbReference type="EMBL" id="PGFJ01000002">
    <property type="protein sequence ID" value="PJJ79240.1"/>
    <property type="molecule type" value="Genomic_DNA"/>
</dbReference>
<comment type="caution">
    <text evidence="3">The sequence shown here is derived from an EMBL/GenBank/DDBJ whole genome shotgun (WGS) entry which is preliminary data.</text>
</comment>
<organism evidence="3 4">
    <name type="scientific">Mucilaginibacter auburnensis</name>
    <dbReference type="NCBI Taxonomy" id="1457233"/>
    <lineage>
        <taxon>Bacteria</taxon>
        <taxon>Pseudomonadati</taxon>
        <taxon>Bacteroidota</taxon>
        <taxon>Sphingobacteriia</taxon>
        <taxon>Sphingobacteriales</taxon>
        <taxon>Sphingobacteriaceae</taxon>
        <taxon>Mucilaginibacter</taxon>
    </lineage>
</organism>
<dbReference type="Pfam" id="PF08522">
    <property type="entry name" value="BT_3987-like_N"/>
    <property type="match status" value="1"/>
</dbReference>
<evidence type="ECO:0000313" key="4">
    <source>
        <dbReference type="Proteomes" id="UP000242687"/>
    </source>
</evidence>
<evidence type="ECO:0000259" key="1">
    <source>
        <dbReference type="Pfam" id="PF08522"/>
    </source>
</evidence>
<name>A0A2H9VLM9_9SPHI</name>
<evidence type="ECO:0000259" key="2">
    <source>
        <dbReference type="Pfam" id="PF18620"/>
    </source>
</evidence>